<accession>A0A2I0J237</accession>
<gene>
    <name evidence="2" type="ORF">CRG98_029852</name>
</gene>
<keyword evidence="1" id="KW-0732">Signal</keyword>
<evidence type="ECO:0000256" key="1">
    <source>
        <dbReference type="SAM" id="SignalP"/>
    </source>
</evidence>
<evidence type="ECO:0000313" key="2">
    <source>
        <dbReference type="EMBL" id="PKI49756.1"/>
    </source>
</evidence>
<organism evidence="2 3">
    <name type="scientific">Punica granatum</name>
    <name type="common">Pomegranate</name>
    <dbReference type="NCBI Taxonomy" id="22663"/>
    <lineage>
        <taxon>Eukaryota</taxon>
        <taxon>Viridiplantae</taxon>
        <taxon>Streptophyta</taxon>
        <taxon>Embryophyta</taxon>
        <taxon>Tracheophyta</taxon>
        <taxon>Spermatophyta</taxon>
        <taxon>Magnoliopsida</taxon>
        <taxon>eudicotyledons</taxon>
        <taxon>Gunneridae</taxon>
        <taxon>Pentapetalae</taxon>
        <taxon>rosids</taxon>
        <taxon>malvids</taxon>
        <taxon>Myrtales</taxon>
        <taxon>Lythraceae</taxon>
        <taxon>Punica</taxon>
    </lineage>
</organism>
<protein>
    <submittedName>
        <fullName evidence="2">Uncharacterized protein</fullName>
    </submittedName>
</protein>
<reference evidence="2 3" key="1">
    <citation type="submission" date="2017-11" db="EMBL/GenBank/DDBJ databases">
        <title>De-novo sequencing of pomegranate (Punica granatum L.) genome.</title>
        <authorList>
            <person name="Akparov Z."/>
            <person name="Amiraslanov A."/>
            <person name="Hajiyeva S."/>
            <person name="Abbasov M."/>
            <person name="Kaur K."/>
            <person name="Hamwieh A."/>
            <person name="Solovyev V."/>
            <person name="Salamov A."/>
            <person name="Braich B."/>
            <person name="Kosarev P."/>
            <person name="Mahmoud A."/>
            <person name="Hajiyev E."/>
            <person name="Babayeva S."/>
            <person name="Izzatullayeva V."/>
            <person name="Mammadov A."/>
            <person name="Mammadov A."/>
            <person name="Sharifova S."/>
            <person name="Ojaghi J."/>
            <person name="Eynullazada K."/>
            <person name="Bayramov B."/>
            <person name="Abdulazimova A."/>
            <person name="Shahmuradov I."/>
        </authorList>
    </citation>
    <scope>NUCLEOTIDE SEQUENCE [LARGE SCALE GENOMIC DNA]</scope>
    <source>
        <strain evidence="3">cv. AG2017</strain>
        <tissue evidence="2">Leaf</tissue>
    </source>
</reference>
<sequence>MSSIAVLLCSNLWLFFPCFPSVLEKKGRGQIGDGGNPVGERPSSDLVEVFEGAMASGLAPWPICLIPLFLCFKIGERGKVGRRLIGGGAPSPSITPKVSSPEVWDVRGEIALWHCPIVNLPPHPFPLKSQKTWSPPCTAETI</sequence>
<comment type="caution">
    <text evidence="2">The sequence shown here is derived from an EMBL/GenBank/DDBJ whole genome shotgun (WGS) entry which is preliminary data.</text>
</comment>
<keyword evidence="3" id="KW-1185">Reference proteome</keyword>
<dbReference type="EMBL" id="PGOL01002208">
    <property type="protein sequence ID" value="PKI49756.1"/>
    <property type="molecule type" value="Genomic_DNA"/>
</dbReference>
<dbReference type="Proteomes" id="UP000233551">
    <property type="component" value="Unassembled WGS sequence"/>
</dbReference>
<evidence type="ECO:0000313" key="3">
    <source>
        <dbReference type="Proteomes" id="UP000233551"/>
    </source>
</evidence>
<name>A0A2I0J237_PUNGR</name>
<proteinExistence type="predicted"/>
<feature type="chain" id="PRO_5014174894" evidence="1">
    <location>
        <begin position="21"/>
        <end position="142"/>
    </location>
</feature>
<feature type="signal peptide" evidence="1">
    <location>
        <begin position="1"/>
        <end position="20"/>
    </location>
</feature>
<dbReference type="AlphaFoldDB" id="A0A2I0J237"/>